<dbReference type="PROSITE" id="PS50887">
    <property type="entry name" value="GGDEF"/>
    <property type="match status" value="1"/>
</dbReference>
<dbReference type="InterPro" id="IPR050469">
    <property type="entry name" value="Diguanylate_Cyclase"/>
</dbReference>
<reference evidence="3 4" key="1">
    <citation type="submission" date="2015-09" db="EMBL/GenBank/DDBJ databases">
        <title>Draft genome sequence of Alicyclobacillus ferrooxydans DSM 22381.</title>
        <authorList>
            <person name="Hemp J."/>
        </authorList>
    </citation>
    <scope>NUCLEOTIDE SEQUENCE [LARGE SCALE GENOMIC DNA]</scope>
    <source>
        <strain evidence="3 4">TC-34</strain>
    </source>
</reference>
<feature type="domain" description="GGDEF" evidence="2">
    <location>
        <begin position="197"/>
        <end position="313"/>
    </location>
</feature>
<comment type="caution">
    <text evidence="3">The sequence shown here is derived from an EMBL/GenBank/DDBJ whole genome shotgun (WGS) entry which is preliminary data.</text>
</comment>
<dbReference type="PATRIC" id="fig|471514.4.peg.861"/>
<organism evidence="3 4">
    <name type="scientific">Alicyclobacillus ferrooxydans</name>
    <dbReference type="NCBI Taxonomy" id="471514"/>
    <lineage>
        <taxon>Bacteria</taxon>
        <taxon>Bacillati</taxon>
        <taxon>Bacillota</taxon>
        <taxon>Bacilli</taxon>
        <taxon>Bacillales</taxon>
        <taxon>Alicyclobacillaceae</taxon>
        <taxon>Alicyclobacillus</taxon>
    </lineage>
</organism>
<keyword evidence="4" id="KW-1185">Reference proteome</keyword>
<dbReference type="InterPro" id="IPR000253">
    <property type="entry name" value="FHA_dom"/>
</dbReference>
<accession>A0A0P9CWD4</accession>
<dbReference type="SMART" id="SM00267">
    <property type="entry name" value="GGDEF"/>
    <property type="match status" value="1"/>
</dbReference>
<dbReference type="Proteomes" id="UP000050482">
    <property type="component" value="Unassembled WGS sequence"/>
</dbReference>
<dbReference type="Pfam" id="PF00990">
    <property type="entry name" value="GGDEF"/>
    <property type="match status" value="1"/>
</dbReference>
<evidence type="ECO:0008006" key="5">
    <source>
        <dbReference type="Google" id="ProtNLM"/>
    </source>
</evidence>
<dbReference type="PANTHER" id="PTHR45138">
    <property type="entry name" value="REGULATORY COMPONENTS OF SENSORY TRANSDUCTION SYSTEM"/>
    <property type="match status" value="1"/>
</dbReference>
<evidence type="ECO:0000313" key="3">
    <source>
        <dbReference type="EMBL" id="KPV44092.1"/>
    </source>
</evidence>
<evidence type="ECO:0000259" key="2">
    <source>
        <dbReference type="PROSITE" id="PS50887"/>
    </source>
</evidence>
<proteinExistence type="predicted"/>
<dbReference type="NCBIfam" id="TIGR00254">
    <property type="entry name" value="GGDEF"/>
    <property type="match status" value="1"/>
</dbReference>
<dbReference type="PANTHER" id="PTHR45138:SF9">
    <property type="entry name" value="DIGUANYLATE CYCLASE DGCM-RELATED"/>
    <property type="match status" value="1"/>
</dbReference>
<dbReference type="AlphaFoldDB" id="A0A0P9CWD4"/>
<feature type="domain" description="FHA" evidence="1">
    <location>
        <begin position="130"/>
        <end position="191"/>
    </location>
</feature>
<dbReference type="SUPFAM" id="SSF55073">
    <property type="entry name" value="Nucleotide cyclase"/>
    <property type="match status" value="1"/>
</dbReference>
<evidence type="ECO:0000313" key="4">
    <source>
        <dbReference type="Proteomes" id="UP000050482"/>
    </source>
</evidence>
<evidence type="ECO:0000259" key="1">
    <source>
        <dbReference type="PROSITE" id="PS50006"/>
    </source>
</evidence>
<dbReference type="CDD" id="cd01949">
    <property type="entry name" value="GGDEF"/>
    <property type="match status" value="1"/>
</dbReference>
<protein>
    <recommendedName>
        <fullName evidence="5">GGDEF domain-containing protein</fullName>
    </recommendedName>
</protein>
<dbReference type="Gene3D" id="3.30.70.270">
    <property type="match status" value="1"/>
</dbReference>
<dbReference type="InterPro" id="IPR043128">
    <property type="entry name" value="Rev_trsase/Diguanyl_cyclase"/>
</dbReference>
<dbReference type="PROSITE" id="PS50006">
    <property type="entry name" value="FHA_DOMAIN"/>
    <property type="match status" value="1"/>
</dbReference>
<dbReference type="InterPro" id="IPR029787">
    <property type="entry name" value="Nucleotide_cyclase"/>
</dbReference>
<dbReference type="InterPro" id="IPR000160">
    <property type="entry name" value="GGDEF_dom"/>
</dbReference>
<dbReference type="EMBL" id="LJCO01000040">
    <property type="protein sequence ID" value="KPV44092.1"/>
    <property type="molecule type" value="Genomic_DNA"/>
</dbReference>
<sequence length="313" mass="34875">MHSLKTLIEQSRDWASVERGRDLFAKVADVLQQAFAVESGMFIYCKQFIAEGEESSVKVYNPWGIEYSESELTHFIGDGAWFSGEAYVVTETWLSVNEAPPAWKRVWLDAGVQYVGAWKLVVKGTNVGAIVLGRKTEPDETDAEMMAASATHVSLVLEMLISRRIAEHASLHDPLTNVLNRRGFELEFTRLQNQHDGALIVGMLDLNEFKNINDSLGHLEGDSILVDVAQLLREHIGQQGIVARYGGDEFVFAMRTDMDVETQSQQVTDLFTHKQYTASVGCTVAEKDDSLGSCLHSADKRLYEGKSKVNALE</sequence>
<dbReference type="STRING" id="471514.AN477_08415"/>
<dbReference type="GO" id="GO:0052621">
    <property type="term" value="F:diguanylate cyclase activity"/>
    <property type="evidence" value="ECO:0007669"/>
    <property type="project" value="TreeGrafter"/>
</dbReference>
<gene>
    <name evidence="3" type="ORF">AN477_08415</name>
</gene>
<dbReference type="RefSeq" id="WP_054968733.1">
    <property type="nucleotide sequence ID" value="NZ_LJCO01000040.1"/>
</dbReference>
<name>A0A0P9CWD4_9BACL</name>